<gene>
    <name evidence="1" type="ORF">NS184_11615</name>
</gene>
<evidence type="ECO:0000313" key="1">
    <source>
        <dbReference type="EMBL" id="KTR04594.1"/>
    </source>
</evidence>
<reference evidence="1 2" key="1">
    <citation type="journal article" date="2016" name="Front. Microbiol.">
        <title>Genomic Resource of Rice Seed Associated Bacteria.</title>
        <authorList>
            <person name="Midha S."/>
            <person name="Bansal K."/>
            <person name="Sharma S."/>
            <person name="Kumar N."/>
            <person name="Patil P.P."/>
            <person name="Chaudhry V."/>
            <person name="Patil P.B."/>
        </authorList>
    </citation>
    <scope>NUCLEOTIDE SEQUENCE [LARGE SCALE GENOMIC DNA]</scope>
    <source>
        <strain evidence="1 2">NS184</strain>
    </source>
</reference>
<name>A0A175RNS6_9MICO</name>
<dbReference type="STRING" id="33881.NS184_11615"/>
<organism evidence="1 2">
    <name type="scientific">Curtobacterium luteum</name>
    <dbReference type="NCBI Taxonomy" id="33881"/>
    <lineage>
        <taxon>Bacteria</taxon>
        <taxon>Bacillati</taxon>
        <taxon>Actinomycetota</taxon>
        <taxon>Actinomycetes</taxon>
        <taxon>Micrococcales</taxon>
        <taxon>Microbacteriaceae</taxon>
        <taxon>Curtobacterium</taxon>
    </lineage>
</organism>
<proteinExistence type="predicted"/>
<dbReference type="RefSeq" id="WP_058726268.1">
    <property type="nucleotide sequence ID" value="NZ_LDQC01000062.1"/>
</dbReference>
<accession>A0A175RNS6</accession>
<dbReference type="EMBL" id="LDQC01000062">
    <property type="protein sequence ID" value="KTR04594.1"/>
    <property type="molecule type" value="Genomic_DNA"/>
</dbReference>
<dbReference type="AlphaFoldDB" id="A0A175RNS6"/>
<evidence type="ECO:0000313" key="2">
    <source>
        <dbReference type="Proteomes" id="UP000078252"/>
    </source>
</evidence>
<comment type="caution">
    <text evidence="1">The sequence shown here is derived from an EMBL/GenBank/DDBJ whole genome shotgun (WGS) entry which is preliminary data.</text>
</comment>
<sequence length="93" mass="9784">MATLQVSYKTLDQVHGALDSARSTFTSADLPADGGAFGAEDVSQAFAAFRTSQQRSAAWLADTSRTLAQYAHDTKSQVADADLDLARSAGTTK</sequence>
<protein>
    <submittedName>
        <fullName evidence="1">Uncharacterized protein</fullName>
    </submittedName>
</protein>
<dbReference type="Proteomes" id="UP000078252">
    <property type="component" value="Unassembled WGS sequence"/>
</dbReference>
<dbReference type="PATRIC" id="fig|33881.3.peg.2721"/>